<gene>
    <name evidence="3" type="ORF">ENF72_02210</name>
</gene>
<dbReference type="GO" id="GO:0080120">
    <property type="term" value="P:CAAX-box protein maturation"/>
    <property type="evidence" value="ECO:0007669"/>
    <property type="project" value="UniProtKB-ARBA"/>
</dbReference>
<keyword evidence="1" id="KW-1133">Transmembrane helix</keyword>
<accession>A0A7C0TZ78</accession>
<feature type="transmembrane region" description="Helical" evidence="1">
    <location>
        <begin position="38"/>
        <end position="55"/>
    </location>
</feature>
<keyword evidence="3" id="KW-0482">Metalloprotease</keyword>
<evidence type="ECO:0000313" key="3">
    <source>
        <dbReference type="EMBL" id="HDD31426.1"/>
    </source>
</evidence>
<dbReference type="AlphaFoldDB" id="A0A7C0TZ78"/>
<protein>
    <submittedName>
        <fullName evidence="3">CPBP family intramembrane metalloprotease</fullName>
    </submittedName>
</protein>
<reference evidence="3" key="1">
    <citation type="journal article" date="2020" name="mSystems">
        <title>Genome- and Community-Level Interaction Insights into Carbon Utilization and Element Cycling Functions of Hydrothermarchaeota in Hydrothermal Sediment.</title>
        <authorList>
            <person name="Zhou Z."/>
            <person name="Liu Y."/>
            <person name="Xu W."/>
            <person name="Pan J."/>
            <person name="Luo Z.H."/>
            <person name="Li M."/>
        </authorList>
    </citation>
    <scope>NUCLEOTIDE SEQUENCE [LARGE SCALE GENOMIC DNA]</scope>
    <source>
        <strain evidence="3">HyVt-151</strain>
    </source>
</reference>
<dbReference type="EMBL" id="DQYG01000096">
    <property type="protein sequence ID" value="HDD31426.1"/>
    <property type="molecule type" value="Genomic_DNA"/>
</dbReference>
<dbReference type="NCBIfam" id="NF040590">
    <property type="entry name" value="Pyro_CPBP_1"/>
    <property type="match status" value="1"/>
</dbReference>
<dbReference type="Proteomes" id="UP000886210">
    <property type="component" value="Unassembled WGS sequence"/>
</dbReference>
<evidence type="ECO:0000256" key="1">
    <source>
        <dbReference type="SAM" id="Phobius"/>
    </source>
</evidence>
<keyword evidence="1" id="KW-0472">Membrane</keyword>
<feature type="domain" description="CAAX prenyl protease 2/Lysostaphin resistance protein A-like" evidence="2">
    <location>
        <begin position="115"/>
        <end position="189"/>
    </location>
</feature>
<organism evidence="3">
    <name type="scientific">Thermococcus litoralis</name>
    <dbReference type="NCBI Taxonomy" id="2265"/>
    <lineage>
        <taxon>Archaea</taxon>
        <taxon>Methanobacteriati</taxon>
        <taxon>Methanobacteriota</taxon>
        <taxon>Thermococci</taxon>
        <taxon>Thermococcales</taxon>
        <taxon>Thermococcaceae</taxon>
        <taxon>Thermococcus</taxon>
    </lineage>
</organism>
<keyword evidence="3" id="KW-0378">Hydrolase</keyword>
<proteinExistence type="predicted"/>
<keyword evidence="1" id="KW-0812">Transmembrane</keyword>
<feature type="transmembrane region" description="Helical" evidence="1">
    <location>
        <begin position="106"/>
        <end position="124"/>
    </location>
</feature>
<dbReference type="GO" id="GO:0004175">
    <property type="term" value="F:endopeptidase activity"/>
    <property type="evidence" value="ECO:0007669"/>
    <property type="project" value="UniProtKB-ARBA"/>
</dbReference>
<feature type="transmembrane region" description="Helical" evidence="1">
    <location>
        <begin position="180"/>
        <end position="199"/>
    </location>
</feature>
<feature type="transmembrane region" description="Helical" evidence="1">
    <location>
        <begin position="67"/>
        <end position="86"/>
    </location>
</feature>
<name>A0A7C0TZ78_THELI</name>
<evidence type="ECO:0000259" key="2">
    <source>
        <dbReference type="Pfam" id="PF02517"/>
    </source>
</evidence>
<dbReference type="Pfam" id="PF02517">
    <property type="entry name" value="Rce1-like"/>
    <property type="match status" value="1"/>
</dbReference>
<sequence>MWVCKLRLMALYLISIFLILLNQNLGRSIYEWAFYDAFFYILMPLTAAYLLGFKPHELGFKIGRKEGYIWALVLFILSFPISLYASRLESFETYYPIFTYTSPRDFLFKEILIGVIMFAHEAFYRGILFFPLAKKNEWLGIIVQNIPYTLVHIGKPPLEIPYSFIAGVVFAKIDLKSESFLPSFLLHWIGAVVFDLLIVL</sequence>
<dbReference type="InterPro" id="IPR003675">
    <property type="entry name" value="Rce1/LyrA-like_dom"/>
</dbReference>
<keyword evidence="3" id="KW-0645">Protease</keyword>
<comment type="caution">
    <text evidence="3">The sequence shown here is derived from an EMBL/GenBank/DDBJ whole genome shotgun (WGS) entry which is preliminary data.</text>
</comment>
<dbReference type="GO" id="GO:0008237">
    <property type="term" value="F:metallopeptidase activity"/>
    <property type="evidence" value="ECO:0007669"/>
    <property type="project" value="UniProtKB-KW"/>
</dbReference>